<feature type="non-terminal residue" evidence="2">
    <location>
        <position position="74"/>
    </location>
</feature>
<evidence type="ECO:0000313" key="2">
    <source>
        <dbReference type="EMBL" id="HET97293.1"/>
    </source>
</evidence>
<accession>A0A7C2XNB0</accession>
<dbReference type="Proteomes" id="UP000885986">
    <property type="component" value="Unassembled WGS sequence"/>
</dbReference>
<organism evidence="2">
    <name type="scientific">Desulfurivibrio alkaliphilus</name>
    <dbReference type="NCBI Taxonomy" id="427923"/>
    <lineage>
        <taxon>Bacteria</taxon>
        <taxon>Pseudomonadati</taxon>
        <taxon>Thermodesulfobacteriota</taxon>
        <taxon>Desulfobulbia</taxon>
        <taxon>Desulfobulbales</taxon>
        <taxon>Desulfobulbaceae</taxon>
        <taxon>Desulfurivibrio</taxon>
    </lineage>
</organism>
<protein>
    <submittedName>
        <fullName evidence="2">DUF4157 domain-containing protein</fullName>
    </submittedName>
</protein>
<evidence type="ECO:0000259" key="1">
    <source>
        <dbReference type="Pfam" id="PF13699"/>
    </source>
</evidence>
<dbReference type="Pfam" id="PF13699">
    <property type="entry name" value="eCIS_core"/>
    <property type="match status" value="1"/>
</dbReference>
<dbReference type="InterPro" id="IPR025295">
    <property type="entry name" value="eCIS_core_dom"/>
</dbReference>
<gene>
    <name evidence="2" type="ORF">ENN98_01040</name>
</gene>
<sequence length="74" mass="8286">MPIMVAPSGFATTNPMEPVLSLNCRWNFYDFCNKTFFRQGEFQPASKAGRRLLTHELTHVVQQRGGNGQGSLAK</sequence>
<comment type="caution">
    <text evidence="2">The sequence shown here is derived from an EMBL/GenBank/DDBJ whole genome shotgun (WGS) entry which is preliminary data.</text>
</comment>
<dbReference type="EMBL" id="DSDS01000023">
    <property type="protein sequence ID" value="HET97293.1"/>
    <property type="molecule type" value="Genomic_DNA"/>
</dbReference>
<reference evidence="2" key="1">
    <citation type="journal article" date="2020" name="mSystems">
        <title>Genome- and Community-Level Interaction Insights into Carbon Utilization and Element Cycling Functions of Hydrothermarchaeota in Hydrothermal Sediment.</title>
        <authorList>
            <person name="Zhou Z."/>
            <person name="Liu Y."/>
            <person name="Xu W."/>
            <person name="Pan J."/>
            <person name="Luo Z.H."/>
            <person name="Li M."/>
        </authorList>
    </citation>
    <scope>NUCLEOTIDE SEQUENCE [LARGE SCALE GENOMIC DNA]</scope>
    <source>
        <strain evidence="2">SpSt-1224</strain>
    </source>
</reference>
<proteinExistence type="predicted"/>
<name>A0A7C2XNB0_9BACT</name>
<feature type="domain" description="eCIS core" evidence="1">
    <location>
        <begin position="33"/>
        <end position="66"/>
    </location>
</feature>
<dbReference type="AlphaFoldDB" id="A0A7C2XNB0"/>